<dbReference type="Pfam" id="PF14389">
    <property type="entry name" value="Lzipper-MIP1"/>
    <property type="match status" value="1"/>
</dbReference>
<protein>
    <submittedName>
        <fullName evidence="2">TERNARY COMPLEX FACTOR MIP1 LEUCINE-ZIPPER PROTEIN</fullName>
    </submittedName>
</protein>
<evidence type="ECO:0000313" key="2">
    <source>
        <dbReference type="EMBL" id="KAJ6692625.1"/>
    </source>
</evidence>
<dbReference type="Proteomes" id="UP001151532">
    <property type="component" value="Chromosome 9"/>
</dbReference>
<dbReference type="PANTHER" id="PTHR23054:SF20">
    <property type="entry name" value="DUF547 DOMAIN-CONTAINING PROTEIN"/>
    <property type="match status" value="1"/>
</dbReference>
<dbReference type="EMBL" id="JAPFFK010000018">
    <property type="protein sequence ID" value="KAJ6692625.1"/>
    <property type="molecule type" value="Genomic_DNA"/>
</dbReference>
<dbReference type="InterPro" id="IPR025757">
    <property type="entry name" value="MIP1_Leuzipper"/>
</dbReference>
<dbReference type="PANTHER" id="PTHR23054">
    <property type="entry name" value="TERNARY COMPLEX FACTOR MIP1, LEUCINE-ZIPPER-RELATED"/>
    <property type="match status" value="1"/>
</dbReference>
<evidence type="ECO:0000313" key="3">
    <source>
        <dbReference type="Proteomes" id="UP001151532"/>
    </source>
</evidence>
<comment type="caution">
    <text evidence="2">The sequence shown here is derived from an EMBL/GenBank/DDBJ whole genome shotgun (WGS) entry which is preliminary data.</text>
</comment>
<proteinExistence type="predicted"/>
<name>A0A9Q0SX72_SALPP</name>
<dbReference type="OrthoDB" id="1748653at2759"/>
<evidence type="ECO:0000259" key="1">
    <source>
        <dbReference type="Pfam" id="PF14389"/>
    </source>
</evidence>
<dbReference type="AlphaFoldDB" id="A0A9Q0SX72"/>
<keyword evidence="3" id="KW-1185">Reference proteome</keyword>
<gene>
    <name evidence="2" type="ORF">OIU79_014393</name>
</gene>
<accession>A0A9Q0SX72</accession>
<reference evidence="2" key="2">
    <citation type="journal article" date="2023" name="Int. J. Mol. Sci.">
        <title>De Novo Assembly and Annotation of 11 Diverse Shrub Willow (Salix) Genomes Reveals Novel Gene Organization in Sex-Linked Regions.</title>
        <authorList>
            <person name="Hyden B."/>
            <person name="Feng K."/>
            <person name="Yates T.B."/>
            <person name="Jawdy S."/>
            <person name="Cereghino C."/>
            <person name="Smart L.B."/>
            <person name="Muchero W."/>
        </authorList>
    </citation>
    <scope>NUCLEOTIDE SEQUENCE</scope>
    <source>
        <tissue evidence="2">Shoot tip</tissue>
    </source>
</reference>
<sequence length="125" mass="14665">MEVRVSGHRHSNSDPFQRKLDVAKQEPNSIFEDFRHLKPKKMGQLEDCVEVKKRQFPNTEVQNSLKQEILDLQDRLQDQSIPKPAKDLMKEIAVLELEVVYMERYLLSLYRKTLDHQVSSLSTKG</sequence>
<reference evidence="2" key="1">
    <citation type="submission" date="2022-11" db="EMBL/GenBank/DDBJ databases">
        <authorList>
            <person name="Hyden B.L."/>
            <person name="Feng K."/>
            <person name="Yates T."/>
            <person name="Jawdy S."/>
            <person name="Smart L.B."/>
            <person name="Muchero W."/>
        </authorList>
    </citation>
    <scope>NUCLEOTIDE SEQUENCE</scope>
    <source>
        <tissue evidence="2">Shoot tip</tissue>
    </source>
</reference>
<organism evidence="2 3">
    <name type="scientific">Salix purpurea</name>
    <name type="common">Purple osier willow</name>
    <dbReference type="NCBI Taxonomy" id="77065"/>
    <lineage>
        <taxon>Eukaryota</taxon>
        <taxon>Viridiplantae</taxon>
        <taxon>Streptophyta</taxon>
        <taxon>Embryophyta</taxon>
        <taxon>Tracheophyta</taxon>
        <taxon>Spermatophyta</taxon>
        <taxon>Magnoliopsida</taxon>
        <taxon>eudicotyledons</taxon>
        <taxon>Gunneridae</taxon>
        <taxon>Pentapetalae</taxon>
        <taxon>rosids</taxon>
        <taxon>fabids</taxon>
        <taxon>Malpighiales</taxon>
        <taxon>Salicaceae</taxon>
        <taxon>Saliceae</taxon>
        <taxon>Salix</taxon>
    </lineage>
</organism>
<feature type="domain" description="Ternary complex factor MIP1 leucine-zipper" evidence="1">
    <location>
        <begin position="80"/>
        <end position="114"/>
    </location>
</feature>